<dbReference type="InterPro" id="IPR019734">
    <property type="entry name" value="TPR_rpt"/>
</dbReference>
<name>A0A937FD60_9BACT</name>
<dbReference type="PANTHER" id="PTHR12558">
    <property type="entry name" value="CELL DIVISION CYCLE 16,23,27"/>
    <property type="match status" value="1"/>
</dbReference>
<sequence length="367" mass="42612">MRILLIFIPLITISSCVKYSRDPMETLEMKVDTDQTLEYLQDLESDYASEPQLYYQLARTYYQKGNYAAADNNIKKAINLAEGNPDYYYLEGKVQQKLNHSNRAIKSLLTAEALGMKSFDLYRILATEYLNESQVDKAKASVERLLQLEQTGEGYRLKGDVMLVMNDTTDAIENYDKALKLNSKETASHLRLYDIYARQQLYDKAEYHIDKLLQISPKKTAYIENKAYLLSNTDRLDTAKLLYKTLVEERGELKDLYNLANTFYKMREYDSAQLVSNKAYEEDNSFLAARLITARSLDKQRQYQLAIQTYEEILAKDSTNNLAQTELEVLRRKVAYLWRLQQEKQSQEETGDNPPAAVEKKEVTIEE</sequence>
<dbReference type="Pfam" id="PF12895">
    <property type="entry name" value="ANAPC3"/>
    <property type="match status" value="1"/>
</dbReference>
<gene>
    <name evidence="3" type="ORF">JL102_19000</name>
</gene>
<evidence type="ECO:0000313" key="3">
    <source>
        <dbReference type="EMBL" id="MBL3658248.1"/>
    </source>
</evidence>
<evidence type="ECO:0000256" key="1">
    <source>
        <dbReference type="PROSITE-ProRule" id="PRU00339"/>
    </source>
</evidence>
<dbReference type="AlphaFoldDB" id="A0A937FD60"/>
<protein>
    <submittedName>
        <fullName evidence="3">Tetratricopeptide repeat protein</fullName>
    </submittedName>
</protein>
<dbReference type="PANTHER" id="PTHR12558:SF13">
    <property type="entry name" value="CELL DIVISION CYCLE PROTEIN 27 HOMOLOG"/>
    <property type="match status" value="1"/>
</dbReference>
<dbReference type="Gene3D" id="1.25.40.10">
    <property type="entry name" value="Tetratricopeptide repeat domain"/>
    <property type="match status" value="3"/>
</dbReference>
<dbReference type="Pfam" id="PF13181">
    <property type="entry name" value="TPR_8"/>
    <property type="match status" value="1"/>
</dbReference>
<feature type="repeat" description="TPR" evidence="1">
    <location>
        <begin position="152"/>
        <end position="185"/>
    </location>
</feature>
<comment type="caution">
    <text evidence="3">The sequence shown here is derived from an EMBL/GenBank/DDBJ whole genome shotgun (WGS) entry which is preliminary data.</text>
</comment>
<feature type="compositionally biased region" description="Basic and acidic residues" evidence="2">
    <location>
        <begin position="358"/>
        <end position="367"/>
    </location>
</feature>
<dbReference type="SMART" id="SM00028">
    <property type="entry name" value="TPR"/>
    <property type="match status" value="6"/>
</dbReference>
<accession>A0A937FD60</accession>
<keyword evidence="4" id="KW-1185">Reference proteome</keyword>
<dbReference type="EMBL" id="JAESIY010000011">
    <property type="protein sequence ID" value="MBL3658248.1"/>
    <property type="molecule type" value="Genomic_DNA"/>
</dbReference>
<dbReference type="Proteomes" id="UP000659388">
    <property type="component" value="Unassembled WGS sequence"/>
</dbReference>
<evidence type="ECO:0000256" key="2">
    <source>
        <dbReference type="SAM" id="MobiDB-lite"/>
    </source>
</evidence>
<evidence type="ECO:0000313" key="4">
    <source>
        <dbReference type="Proteomes" id="UP000659388"/>
    </source>
</evidence>
<dbReference type="PROSITE" id="PS51257">
    <property type="entry name" value="PROKAR_LIPOPROTEIN"/>
    <property type="match status" value="1"/>
</dbReference>
<proteinExistence type="predicted"/>
<dbReference type="InterPro" id="IPR011990">
    <property type="entry name" value="TPR-like_helical_dom_sf"/>
</dbReference>
<dbReference type="Pfam" id="PF13432">
    <property type="entry name" value="TPR_16"/>
    <property type="match status" value="1"/>
</dbReference>
<dbReference type="SUPFAM" id="SSF48452">
    <property type="entry name" value="TPR-like"/>
    <property type="match status" value="1"/>
</dbReference>
<keyword evidence="1" id="KW-0802">TPR repeat</keyword>
<feature type="repeat" description="TPR" evidence="1">
    <location>
        <begin position="51"/>
        <end position="84"/>
    </location>
</feature>
<dbReference type="RefSeq" id="WP_202246040.1">
    <property type="nucleotide sequence ID" value="NZ_JAESIY010000011.1"/>
</dbReference>
<reference evidence="3" key="1">
    <citation type="submission" date="2021-01" db="EMBL/GenBank/DDBJ databases">
        <title>Fulvivirga kasyanovii gen. nov., sp nov., a novel member of the phylum Bacteroidetes isolated from seawater in a mussel farm.</title>
        <authorList>
            <person name="Zhao L.-H."/>
            <person name="Wang Z.-J."/>
        </authorList>
    </citation>
    <scope>NUCLEOTIDE SEQUENCE</scope>
    <source>
        <strain evidence="3">2943</strain>
    </source>
</reference>
<dbReference type="PROSITE" id="PS50005">
    <property type="entry name" value="TPR"/>
    <property type="match status" value="2"/>
</dbReference>
<feature type="region of interest" description="Disordered" evidence="2">
    <location>
        <begin position="344"/>
        <end position="367"/>
    </location>
</feature>
<organism evidence="3 4">
    <name type="scientific">Fulvivirga sediminis</name>
    <dbReference type="NCBI Taxonomy" id="2803949"/>
    <lineage>
        <taxon>Bacteria</taxon>
        <taxon>Pseudomonadati</taxon>
        <taxon>Bacteroidota</taxon>
        <taxon>Cytophagia</taxon>
        <taxon>Cytophagales</taxon>
        <taxon>Fulvivirgaceae</taxon>
        <taxon>Fulvivirga</taxon>
    </lineage>
</organism>